<dbReference type="EC" id="2.7.13.3" evidence="2"/>
<dbReference type="CDD" id="cd00075">
    <property type="entry name" value="HATPase"/>
    <property type="match status" value="1"/>
</dbReference>
<dbReference type="InterPro" id="IPR005467">
    <property type="entry name" value="His_kinase_dom"/>
</dbReference>
<organism evidence="11 12">
    <name type="scientific">Tessaracoccus palaemonis</name>
    <dbReference type="NCBI Taxonomy" id="2829499"/>
    <lineage>
        <taxon>Bacteria</taxon>
        <taxon>Bacillati</taxon>
        <taxon>Actinomycetota</taxon>
        <taxon>Actinomycetes</taxon>
        <taxon>Propionibacteriales</taxon>
        <taxon>Propionibacteriaceae</taxon>
        <taxon>Tessaracoccus</taxon>
    </lineage>
</organism>
<reference evidence="11 12" key="1">
    <citation type="submission" date="2021-07" db="EMBL/GenBank/DDBJ databases">
        <title>complete genome sequencing of Tessaracoccus sp.J1M15.</title>
        <authorList>
            <person name="Bae J.-W."/>
            <person name="Kim D.-y."/>
        </authorList>
    </citation>
    <scope>NUCLEOTIDE SEQUENCE [LARGE SCALE GENOMIC DNA]</scope>
    <source>
        <strain evidence="11 12">J1M15</strain>
    </source>
</reference>
<dbReference type="SMART" id="SM00387">
    <property type="entry name" value="HATPase_c"/>
    <property type="match status" value="1"/>
</dbReference>
<evidence type="ECO:0000256" key="2">
    <source>
        <dbReference type="ARBA" id="ARBA00012438"/>
    </source>
</evidence>
<dbReference type="GO" id="GO:0016301">
    <property type="term" value="F:kinase activity"/>
    <property type="evidence" value="ECO:0007669"/>
    <property type="project" value="UniProtKB-KW"/>
</dbReference>
<keyword evidence="5 11" id="KW-0418">Kinase</keyword>
<evidence type="ECO:0000256" key="5">
    <source>
        <dbReference type="ARBA" id="ARBA00022777"/>
    </source>
</evidence>
<dbReference type="PROSITE" id="PS50109">
    <property type="entry name" value="HIS_KIN"/>
    <property type="match status" value="1"/>
</dbReference>
<dbReference type="InterPro" id="IPR003594">
    <property type="entry name" value="HATPase_dom"/>
</dbReference>
<evidence type="ECO:0000256" key="7">
    <source>
        <dbReference type="ARBA" id="ARBA00039401"/>
    </source>
</evidence>
<feature type="coiled-coil region" evidence="8">
    <location>
        <begin position="185"/>
        <end position="212"/>
    </location>
</feature>
<keyword evidence="4" id="KW-0808">Transferase</keyword>
<evidence type="ECO:0000313" key="12">
    <source>
        <dbReference type="Proteomes" id="UP000824504"/>
    </source>
</evidence>
<evidence type="ECO:0000256" key="4">
    <source>
        <dbReference type="ARBA" id="ARBA00022679"/>
    </source>
</evidence>
<accession>A0ABX8SJ48</accession>
<dbReference type="Pfam" id="PF00512">
    <property type="entry name" value="HisKA"/>
    <property type="match status" value="1"/>
</dbReference>
<keyword evidence="9" id="KW-0472">Membrane</keyword>
<proteinExistence type="predicted"/>
<dbReference type="EMBL" id="CP079216">
    <property type="protein sequence ID" value="QXT63338.1"/>
    <property type="molecule type" value="Genomic_DNA"/>
</dbReference>
<keyword evidence="8" id="KW-0175">Coiled coil</keyword>
<dbReference type="RefSeq" id="WP_219083151.1">
    <property type="nucleotide sequence ID" value="NZ_CP079216.1"/>
</dbReference>
<dbReference type="PANTHER" id="PTHR45453">
    <property type="entry name" value="PHOSPHATE REGULON SENSOR PROTEIN PHOR"/>
    <property type="match status" value="1"/>
</dbReference>
<name>A0ABX8SJ48_9ACTN</name>
<dbReference type="Pfam" id="PF02518">
    <property type="entry name" value="HATPase_c"/>
    <property type="match status" value="1"/>
</dbReference>
<sequence length="389" mass="43157">MHPAFAGLIGAGLALLCCLFAYLIHRGREAWRQLEAQRNADRVSPELREALTAIRNGALLVGADDEVLVVNDVGEAMTLARGTRVGFPALLERVRSVREDGHPFSGVVLRERQPGEEKLELSVNVVRLSDDKVLVIAVDESTLRRIEAARRDFVANISHELKTPIGAISVLSEAVEAARDDPEAVERFAGRLQRETARLAELTNQIIDLSRLQTEDPMLTREVVDLWDVVDEAVSRSREKAAARHVTLTVARTAHLAVNGDRWQLADAVTNLTVNAINYSDERARVAVSLVEMFEDGQSWADIKVSDNGIGIRPEDQDRIFERFYRVDYGRSRETGGTGLGLSIVKHIARAHGGSVRVWSRPGHGSTFTLRLPLNRADPHYRELEMEGS</sequence>
<evidence type="ECO:0000259" key="10">
    <source>
        <dbReference type="PROSITE" id="PS50109"/>
    </source>
</evidence>
<comment type="catalytic activity">
    <reaction evidence="1">
        <text>ATP + protein L-histidine = ADP + protein N-phospho-L-histidine.</text>
        <dbReference type="EC" id="2.7.13.3"/>
    </reaction>
</comment>
<keyword evidence="6" id="KW-0902">Two-component regulatory system</keyword>
<keyword evidence="3" id="KW-0597">Phosphoprotein</keyword>
<evidence type="ECO:0000313" key="11">
    <source>
        <dbReference type="EMBL" id="QXT63338.1"/>
    </source>
</evidence>
<dbReference type="InterPro" id="IPR050351">
    <property type="entry name" value="BphY/WalK/GraS-like"/>
</dbReference>
<evidence type="ECO:0000256" key="6">
    <source>
        <dbReference type="ARBA" id="ARBA00023012"/>
    </source>
</evidence>
<dbReference type="PANTHER" id="PTHR45453:SF1">
    <property type="entry name" value="PHOSPHATE REGULON SENSOR PROTEIN PHOR"/>
    <property type="match status" value="1"/>
</dbReference>
<evidence type="ECO:0000256" key="3">
    <source>
        <dbReference type="ARBA" id="ARBA00022553"/>
    </source>
</evidence>
<evidence type="ECO:0000256" key="9">
    <source>
        <dbReference type="SAM" id="Phobius"/>
    </source>
</evidence>
<feature type="domain" description="Histidine kinase" evidence="10">
    <location>
        <begin position="156"/>
        <end position="376"/>
    </location>
</feature>
<evidence type="ECO:0000256" key="1">
    <source>
        <dbReference type="ARBA" id="ARBA00000085"/>
    </source>
</evidence>
<dbReference type="InterPro" id="IPR003661">
    <property type="entry name" value="HisK_dim/P_dom"/>
</dbReference>
<keyword evidence="9" id="KW-1133">Transmembrane helix</keyword>
<dbReference type="SMART" id="SM00388">
    <property type="entry name" value="HisKA"/>
    <property type="match status" value="1"/>
</dbReference>
<evidence type="ECO:0000256" key="8">
    <source>
        <dbReference type="SAM" id="Coils"/>
    </source>
</evidence>
<dbReference type="Proteomes" id="UP000824504">
    <property type="component" value="Chromosome"/>
</dbReference>
<feature type="transmembrane region" description="Helical" evidence="9">
    <location>
        <begin position="6"/>
        <end position="24"/>
    </location>
</feature>
<keyword evidence="12" id="KW-1185">Reference proteome</keyword>
<protein>
    <recommendedName>
        <fullName evidence="7">Sensor-like histidine kinase SenX3</fullName>
        <ecNumber evidence="2">2.7.13.3</ecNumber>
    </recommendedName>
</protein>
<gene>
    <name evidence="11" type="ORF">KDB89_02305</name>
</gene>
<keyword evidence="9" id="KW-0812">Transmembrane</keyword>
<dbReference type="CDD" id="cd00082">
    <property type="entry name" value="HisKA"/>
    <property type="match status" value="1"/>
</dbReference>